<protein>
    <submittedName>
        <fullName evidence="1">Baseplate wedge protein</fullName>
    </submittedName>
</protein>
<dbReference type="EMBL" id="BK014923">
    <property type="protein sequence ID" value="DAD82647.1"/>
    <property type="molecule type" value="Genomic_DNA"/>
</dbReference>
<evidence type="ECO:0000313" key="1">
    <source>
        <dbReference type="EMBL" id="DAD82647.1"/>
    </source>
</evidence>
<proteinExistence type="predicted"/>
<sequence length="89" mass="10125">MFTDDSSKVVYTLIEDITINDSWVLYTGNALQGIIKDYEVNGVTNITLDNLDSELRLFFTDKMIAQNGIFISDANKVENTWKLVDNLET</sequence>
<organism evidence="1">
    <name type="scientific">Siphoviridae sp. ctrpg19</name>
    <dbReference type="NCBI Taxonomy" id="2826481"/>
    <lineage>
        <taxon>Viruses</taxon>
        <taxon>Duplodnaviria</taxon>
        <taxon>Heunggongvirae</taxon>
        <taxon>Uroviricota</taxon>
        <taxon>Caudoviricetes</taxon>
    </lineage>
</organism>
<reference evidence="1" key="1">
    <citation type="journal article" date="2021" name="Proc. Natl. Acad. Sci. U.S.A.">
        <title>A Catalog of Tens of Thousands of Viruses from Human Metagenomes Reveals Hidden Associations with Chronic Diseases.</title>
        <authorList>
            <person name="Tisza M.J."/>
            <person name="Buck C.B."/>
        </authorList>
    </citation>
    <scope>NUCLEOTIDE SEQUENCE</scope>
    <source>
        <strain evidence="1">Ctrpg19</strain>
    </source>
</reference>
<name>A0A8S5MKS2_9CAUD</name>
<accession>A0A8S5MKS2</accession>